<dbReference type="EMBL" id="VJZR01000007">
    <property type="protein sequence ID" value="TRX20871.1"/>
    <property type="molecule type" value="Genomic_DNA"/>
</dbReference>
<keyword evidence="1 3" id="KW-0328">Glycosyltransferase</keyword>
<accession>A0A553CK53</accession>
<dbReference type="PANTHER" id="PTHR11927:SF9">
    <property type="entry name" value="L-FUCOSYLTRANSFERASE"/>
    <property type="match status" value="1"/>
</dbReference>
<dbReference type="Proteomes" id="UP000318585">
    <property type="component" value="Unassembled WGS sequence"/>
</dbReference>
<organism evidence="3 4">
    <name type="scientific">Flavobacterium franklandianum</name>
    <dbReference type="NCBI Taxonomy" id="2594430"/>
    <lineage>
        <taxon>Bacteria</taxon>
        <taxon>Pseudomonadati</taxon>
        <taxon>Bacteroidota</taxon>
        <taxon>Flavobacteriia</taxon>
        <taxon>Flavobacteriales</taxon>
        <taxon>Flavobacteriaceae</taxon>
        <taxon>Flavobacterium</taxon>
    </lineage>
</organism>
<evidence type="ECO:0000313" key="4">
    <source>
        <dbReference type="Proteomes" id="UP000318585"/>
    </source>
</evidence>
<dbReference type="GO" id="GO:0016020">
    <property type="term" value="C:membrane"/>
    <property type="evidence" value="ECO:0007669"/>
    <property type="project" value="InterPro"/>
</dbReference>
<dbReference type="AlphaFoldDB" id="A0A553CK53"/>
<keyword evidence="2 3" id="KW-0808">Transferase</keyword>
<name>A0A553CK53_9FLAO</name>
<dbReference type="GO" id="GO:0008107">
    <property type="term" value="F:galactoside 2-alpha-L-fucosyltransferase activity"/>
    <property type="evidence" value="ECO:0007669"/>
    <property type="project" value="InterPro"/>
</dbReference>
<gene>
    <name evidence="3" type="ORF">FNW17_09380</name>
</gene>
<dbReference type="OrthoDB" id="9794601at2"/>
<dbReference type="CDD" id="cd11301">
    <property type="entry name" value="Fut1_Fut2_like"/>
    <property type="match status" value="1"/>
</dbReference>
<dbReference type="InterPro" id="IPR002516">
    <property type="entry name" value="Glyco_trans_11"/>
</dbReference>
<dbReference type="GO" id="GO:0005975">
    <property type="term" value="P:carbohydrate metabolic process"/>
    <property type="evidence" value="ECO:0007669"/>
    <property type="project" value="InterPro"/>
</dbReference>
<dbReference type="Pfam" id="PF01531">
    <property type="entry name" value="Glyco_transf_11"/>
    <property type="match status" value="1"/>
</dbReference>
<comment type="caution">
    <text evidence="3">The sequence shown here is derived from an EMBL/GenBank/DDBJ whole genome shotgun (WGS) entry which is preliminary data.</text>
</comment>
<dbReference type="RefSeq" id="WP_144071501.1">
    <property type="nucleotide sequence ID" value="NZ_VJZR01000007.1"/>
</dbReference>
<sequence length="289" mass="34146">MIGVKIWGGLGNQMFQYAFGLYLSKKRREKPFFFTEINKENVLAIDYFKVSIAYLSTEALKKNGYDVQNYFLYRFKRKLFQKLPFLNKKILVENVSAYRPDILDTYSLFDGYWQSYKYLQPIEQKLKEQFVFEGIEFTGLDLYTEIKNVNSVSLHIRRGDYLKGKNAAIYENVSMAYYEEAIGYFSKELVAPQFYVFSNDIDWVKNNLKMPKDLQFVYVNNTTIENATLADLHLMSICKHHIIANSTFSWWGAWLNSSPEKKVIAPKKWYKGKMNELTLDLIPPEWKRL</sequence>
<reference evidence="3 4" key="1">
    <citation type="submission" date="2019-07" db="EMBL/GenBank/DDBJ databases">
        <title>Novel species of Flavobacterium.</title>
        <authorList>
            <person name="Liu Q."/>
            <person name="Xin Y.-H."/>
        </authorList>
    </citation>
    <scope>NUCLEOTIDE SEQUENCE [LARGE SCALE GENOMIC DNA]</scope>
    <source>
        <strain evidence="3 4">LB3P56</strain>
    </source>
</reference>
<evidence type="ECO:0000256" key="1">
    <source>
        <dbReference type="ARBA" id="ARBA00022676"/>
    </source>
</evidence>
<evidence type="ECO:0000256" key="2">
    <source>
        <dbReference type="ARBA" id="ARBA00022679"/>
    </source>
</evidence>
<evidence type="ECO:0000313" key="3">
    <source>
        <dbReference type="EMBL" id="TRX20871.1"/>
    </source>
</evidence>
<keyword evidence="4" id="KW-1185">Reference proteome</keyword>
<protein>
    <submittedName>
        <fullName evidence="3">Alpha-1,2-fucosyltransferase</fullName>
    </submittedName>
</protein>
<dbReference type="PANTHER" id="PTHR11927">
    <property type="entry name" value="GALACTOSIDE 2-L-FUCOSYLTRANSFERASE"/>
    <property type="match status" value="1"/>
</dbReference>
<proteinExistence type="predicted"/>